<dbReference type="OrthoDB" id="166018at2759"/>
<dbReference type="RefSeq" id="XP_029222332.1">
    <property type="nucleotide sequence ID" value="XM_029359419.1"/>
</dbReference>
<feature type="region of interest" description="Disordered" evidence="1">
    <location>
        <begin position="91"/>
        <end position="122"/>
    </location>
</feature>
<dbReference type="KEGG" id="bbes:BESB_006640"/>
<comment type="caution">
    <text evidence="2">The sequence shown here is derived from an EMBL/GenBank/DDBJ whole genome shotgun (WGS) entry which is preliminary data.</text>
</comment>
<organism evidence="2 3">
    <name type="scientific">Besnoitia besnoiti</name>
    <name type="common">Apicomplexan protozoan</name>
    <dbReference type="NCBI Taxonomy" id="94643"/>
    <lineage>
        <taxon>Eukaryota</taxon>
        <taxon>Sar</taxon>
        <taxon>Alveolata</taxon>
        <taxon>Apicomplexa</taxon>
        <taxon>Conoidasida</taxon>
        <taxon>Coccidia</taxon>
        <taxon>Eucoccidiorida</taxon>
        <taxon>Eimeriorina</taxon>
        <taxon>Sarcocystidae</taxon>
        <taxon>Besnoitia</taxon>
    </lineage>
</organism>
<dbReference type="EMBL" id="NWUJ01000001">
    <property type="protein sequence ID" value="PFH38323.1"/>
    <property type="molecule type" value="Genomic_DNA"/>
</dbReference>
<proteinExistence type="predicted"/>
<dbReference type="PANTHER" id="PTHR38899:SF1">
    <property type="entry name" value="PROTEIN KINASE"/>
    <property type="match status" value="1"/>
</dbReference>
<dbReference type="Proteomes" id="UP000224006">
    <property type="component" value="Chromosome I"/>
</dbReference>
<protein>
    <submittedName>
        <fullName evidence="2">Uncharacterized protein</fullName>
    </submittedName>
</protein>
<accession>A0A2A9MQ67</accession>
<gene>
    <name evidence="2" type="ORF">BESB_006640</name>
</gene>
<evidence type="ECO:0000313" key="3">
    <source>
        <dbReference type="Proteomes" id="UP000224006"/>
    </source>
</evidence>
<evidence type="ECO:0000313" key="2">
    <source>
        <dbReference type="EMBL" id="PFH38323.1"/>
    </source>
</evidence>
<reference evidence="2 3" key="1">
    <citation type="submission" date="2017-09" db="EMBL/GenBank/DDBJ databases">
        <title>Genome sequencing of Besnoitia besnoiti strain Bb-Ger1.</title>
        <authorList>
            <person name="Schares G."/>
            <person name="Venepally P."/>
            <person name="Lorenzi H.A."/>
        </authorList>
    </citation>
    <scope>NUCLEOTIDE SEQUENCE [LARGE SCALE GENOMIC DNA]</scope>
    <source>
        <strain evidence="2 3">Bb-Ger1</strain>
    </source>
</reference>
<keyword evidence="3" id="KW-1185">Reference proteome</keyword>
<name>A0A2A9MQ67_BESBE</name>
<dbReference type="InterPro" id="IPR036412">
    <property type="entry name" value="HAD-like_sf"/>
</dbReference>
<feature type="region of interest" description="Disordered" evidence="1">
    <location>
        <begin position="1"/>
        <end position="79"/>
    </location>
</feature>
<sequence length="386" mass="41380">MSPFSARSPANALTFVSPPRGLPPSPLSTISAAGRGSRGSKFGLPPSSGLVRGARPPWNGQIPGSQGIHPITWGRGHGHDDTEVLAQFSAFPPSQRPSTSGGPAAGSRPGTSTSSAYGPGSPALSELSATISSGALVRAGTTQELSAYQTEGCSVPPLLLPAPPEGDEFARYYVFDWDNTLCPTDWLCQLYGQSGLNLYISKKPCQALSSPALKSKMDLLQTSVRRLLLKCKEKGEIAIVSNATSVGLIKTLGLLPLIHRTVDELRIAVVSARDMCEPHGLPLEEWKDTALIQMLVDFAGRHVNHKLSVMTIGDQDFEHIALHNASEYLQTQFGRDSHPKCIKYVESPSIDAVTKQTAIFTELVDQFADNESGTYLMEQDGAMTRP</sequence>
<dbReference type="AlphaFoldDB" id="A0A2A9MQ67"/>
<evidence type="ECO:0000256" key="1">
    <source>
        <dbReference type="SAM" id="MobiDB-lite"/>
    </source>
</evidence>
<dbReference type="GeneID" id="40305727"/>
<dbReference type="SUPFAM" id="SSF56784">
    <property type="entry name" value="HAD-like"/>
    <property type="match status" value="1"/>
</dbReference>
<dbReference type="VEuPathDB" id="ToxoDB:BESB_006640"/>
<dbReference type="PANTHER" id="PTHR38899">
    <property type="entry name" value="DOMAIN OOKINETE PROTEIN, PUTATIVE-RELATED"/>
    <property type="match status" value="1"/>
</dbReference>